<comment type="caution">
    <text evidence="1">The sequence shown here is derived from an EMBL/GenBank/DDBJ whole genome shotgun (WGS) entry which is preliminary data.</text>
</comment>
<dbReference type="AlphaFoldDB" id="A0AA39TEE0"/>
<dbReference type="Proteomes" id="UP001168877">
    <property type="component" value="Unassembled WGS sequence"/>
</dbReference>
<proteinExistence type="predicted"/>
<reference evidence="1" key="2">
    <citation type="submission" date="2023-06" db="EMBL/GenBank/DDBJ databases">
        <authorList>
            <person name="Swenson N.G."/>
            <person name="Wegrzyn J.L."/>
            <person name="Mcevoy S.L."/>
        </authorList>
    </citation>
    <scope>NUCLEOTIDE SEQUENCE</scope>
    <source>
        <strain evidence="1">NS2018</strain>
        <tissue evidence="1">Leaf</tissue>
    </source>
</reference>
<keyword evidence="2" id="KW-1185">Reference proteome</keyword>
<name>A0AA39TEE0_ACESA</name>
<protein>
    <submittedName>
        <fullName evidence="1">Uncharacterized protein</fullName>
    </submittedName>
</protein>
<gene>
    <name evidence="1" type="ORF">LWI29_030050</name>
</gene>
<organism evidence="1 2">
    <name type="scientific">Acer saccharum</name>
    <name type="common">Sugar maple</name>
    <dbReference type="NCBI Taxonomy" id="4024"/>
    <lineage>
        <taxon>Eukaryota</taxon>
        <taxon>Viridiplantae</taxon>
        <taxon>Streptophyta</taxon>
        <taxon>Embryophyta</taxon>
        <taxon>Tracheophyta</taxon>
        <taxon>Spermatophyta</taxon>
        <taxon>Magnoliopsida</taxon>
        <taxon>eudicotyledons</taxon>
        <taxon>Gunneridae</taxon>
        <taxon>Pentapetalae</taxon>
        <taxon>rosids</taxon>
        <taxon>malvids</taxon>
        <taxon>Sapindales</taxon>
        <taxon>Sapindaceae</taxon>
        <taxon>Hippocastanoideae</taxon>
        <taxon>Acereae</taxon>
        <taxon>Acer</taxon>
    </lineage>
</organism>
<evidence type="ECO:0000313" key="1">
    <source>
        <dbReference type="EMBL" id="KAK0605723.1"/>
    </source>
</evidence>
<accession>A0AA39TEE0</accession>
<evidence type="ECO:0000313" key="2">
    <source>
        <dbReference type="Proteomes" id="UP001168877"/>
    </source>
</evidence>
<dbReference type="EMBL" id="JAUESC010000002">
    <property type="protein sequence ID" value="KAK0605723.1"/>
    <property type="molecule type" value="Genomic_DNA"/>
</dbReference>
<sequence>MELVTGKRPIEPEFGENNNIVNWISSKSIMSIVDSRIPEVFKEDALKEGALSLSNMWRSSDLIPHIAQTQNIPAARRWIGRGRKETEKNWVEVEVYACNVREALFKEINWGFPDGGSHVALFLSFFIMEVQDSRVAQCVP</sequence>
<reference evidence="1" key="1">
    <citation type="journal article" date="2022" name="Plant J.">
        <title>Strategies of tolerance reflected in two North American maple genomes.</title>
        <authorList>
            <person name="McEvoy S.L."/>
            <person name="Sezen U.U."/>
            <person name="Trouern-Trend A."/>
            <person name="McMahon S.M."/>
            <person name="Schaberg P.G."/>
            <person name="Yang J."/>
            <person name="Wegrzyn J.L."/>
            <person name="Swenson N.G."/>
        </authorList>
    </citation>
    <scope>NUCLEOTIDE SEQUENCE</scope>
    <source>
        <strain evidence="1">NS2018</strain>
    </source>
</reference>